<dbReference type="EMBL" id="KZ308639">
    <property type="protein sequence ID" value="KAG8232672.1"/>
    <property type="molecule type" value="Genomic_DNA"/>
</dbReference>
<protein>
    <recommendedName>
        <fullName evidence="1">VWFA domain-containing protein</fullName>
    </recommendedName>
</protein>
<dbReference type="PANTHER" id="PTHR10166">
    <property type="entry name" value="VOLTAGE-DEPENDENT CALCIUM CHANNEL SUBUNIT ALPHA-2/DELTA-RELATED"/>
    <property type="match status" value="1"/>
</dbReference>
<reference evidence="2" key="1">
    <citation type="submission" date="2013-04" db="EMBL/GenBank/DDBJ databases">
        <authorList>
            <person name="Qu J."/>
            <person name="Murali S.C."/>
            <person name="Bandaranaike D."/>
            <person name="Bellair M."/>
            <person name="Blankenburg K."/>
            <person name="Chao H."/>
            <person name="Dinh H."/>
            <person name="Doddapaneni H."/>
            <person name="Downs B."/>
            <person name="Dugan-Rocha S."/>
            <person name="Elkadiri S."/>
            <person name="Gnanaolivu R.D."/>
            <person name="Hernandez B."/>
            <person name="Javaid M."/>
            <person name="Jayaseelan J.C."/>
            <person name="Lee S."/>
            <person name="Li M."/>
            <person name="Ming W."/>
            <person name="Munidasa M."/>
            <person name="Muniz J."/>
            <person name="Nguyen L."/>
            <person name="Ongeri F."/>
            <person name="Osuji N."/>
            <person name="Pu L.-L."/>
            <person name="Puazo M."/>
            <person name="Qu C."/>
            <person name="Quiroz J."/>
            <person name="Raj R."/>
            <person name="Weissenberger G."/>
            <person name="Xin Y."/>
            <person name="Zou X."/>
            <person name="Han Y."/>
            <person name="Richards S."/>
            <person name="Worley K."/>
            <person name="Muzny D."/>
            <person name="Gibbs R."/>
        </authorList>
    </citation>
    <scope>NUCLEOTIDE SEQUENCE</scope>
    <source>
        <strain evidence="2">Sampled in the wild</strain>
    </source>
</reference>
<evidence type="ECO:0000313" key="2">
    <source>
        <dbReference type="EMBL" id="KAG8232672.1"/>
    </source>
</evidence>
<reference evidence="2" key="2">
    <citation type="submission" date="2017-10" db="EMBL/GenBank/DDBJ databases">
        <title>Ladona fulva Genome sequencing and assembly.</title>
        <authorList>
            <person name="Murali S."/>
            <person name="Richards S."/>
            <person name="Bandaranaike D."/>
            <person name="Bellair M."/>
            <person name="Blankenburg K."/>
            <person name="Chao H."/>
            <person name="Dinh H."/>
            <person name="Doddapaneni H."/>
            <person name="Dugan-Rocha S."/>
            <person name="Elkadiri S."/>
            <person name="Gnanaolivu R."/>
            <person name="Hernandez B."/>
            <person name="Skinner E."/>
            <person name="Javaid M."/>
            <person name="Lee S."/>
            <person name="Li M."/>
            <person name="Ming W."/>
            <person name="Munidasa M."/>
            <person name="Muniz J."/>
            <person name="Nguyen L."/>
            <person name="Hughes D."/>
            <person name="Osuji N."/>
            <person name="Pu L.-L."/>
            <person name="Puazo M."/>
            <person name="Qu C."/>
            <person name="Quiroz J."/>
            <person name="Raj R."/>
            <person name="Weissenberger G."/>
            <person name="Xin Y."/>
            <person name="Zou X."/>
            <person name="Han Y."/>
            <person name="Worley K."/>
            <person name="Muzny D."/>
            <person name="Gibbs R."/>
        </authorList>
    </citation>
    <scope>NUCLEOTIDE SEQUENCE</scope>
    <source>
        <strain evidence="2">Sampled in the wild</strain>
    </source>
</reference>
<dbReference type="GO" id="GO:0005891">
    <property type="term" value="C:voltage-gated calcium channel complex"/>
    <property type="evidence" value="ECO:0007669"/>
    <property type="project" value="TreeGrafter"/>
</dbReference>
<feature type="domain" description="VWFA" evidence="1">
    <location>
        <begin position="30"/>
        <end position="125"/>
    </location>
</feature>
<dbReference type="InterPro" id="IPR051173">
    <property type="entry name" value="Ca_channel_alpha-2/delta"/>
</dbReference>
<dbReference type="InterPro" id="IPR002035">
    <property type="entry name" value="VWF_A"/>
</dbReference>
<proteinExistence type="predicted"/>
<dbReference type="InterPro" id="IPR036465">
    <property type="entry name" value="vWFA_dom_sf"/>
</dbReference>
<dbReference type="OrthoDB" id="10054666at2759"/>
<sequence>MRWRNDPDLYDCRGRPWYVEASSACTKSAVVLVDVSGSMTGMRFSIARLTAGSLLETFAPNDLVSVVTFSEHPAPLIPCFNESLVPATRENILAFKSALADTQAKEQIEGYANFTAAFLKALELLE</sequence>
<dbReference type="Gene3D" id="3.40.50.410">
    <property type="entry name" value="von Willebrand factor, type A domain"/>
    <property type="match status" value="1"/>
</dbReference>
<accession>A0A8K0P4D5</accession>
<evidence type="ECO:0000259" key="1">
    <source>
        <dbReference type="Pfam" id="PF13519"/>
    </source>
</evidence>
<comment type="caution">
    <text evidence="2">The sequence shown here is derived from an EMBL/GenBank/DDBJ whole genome shotgun (WGS) entry which is preliminary data.</text>
</comment>
<feature type="non-terminal residue" evidence="2">
    <location>
        <position position="1"/>
    </location>
</feature>
<dbReference type="GO" id="GO:0005245">
    <property type="term" value="F:voltage-gated calcium channel activity"/>
    <property type="evidence" value="ECO:0007669"/>
    <property type="project" value="TreeGrafter"/>
</dbReference>
<evidence type="ECO:0000313" key="3">
    <source>
        <dbReference type="Proteomes" id="UP000792457"/>
    </source>
</evidence>
<organism evidence="2 3">
    <name type="scientific">Ladona fulva</name>
    <name type="common">Scarce chaser dragonfly</name>
    <name type="synonym">Libellula fulva</name>
    <dbReference type="NCBI Taxonomy" id="123851"/>
    <lineage>
        <taxon>Eukaryota</taxon>
        <taxon>Metazoa</taxon>
        <taxon>Ecdysozoa</taxon>
        <taxon>Arthropoda</taxon>
        <taxon>Hexapoda</taxon>
        <taxon>Insecta</taxon>
        <taxon>Pterygota</taxon>
        <taxon>Palaeoptera</taxon>
        <taxon>Odonata</taxon>
        <taxon>Epiprocta</taxon>
        <taxon>Anisoptera</taxon>
        <taxon>Libelluloidea</taxon>
        <taxon>Libellulidae</taxon>
        <taxon>Ladona</taxon>
    </lineage>
</organism>
<dbReference type="SUPFAM" id="SSF53300">
    <property type="entry name" value="vWA-like"/>
    <property type="match status" value="1"/>
</dbReference>
<dbReference type="PANTHER" id="PTHR10166:SF37">
    <property type="entry name" value="STOLID, ISOFORM H"/>
    <property type="match status" value="1"/>
</dbReference>
<name>A0A8K0P4D5_LADFU</name>
<dbReference type="Proteomes" id="UP000792457">
    <property type="component" value="Unassembled WGS sequence"/>
</dbReference>
<dbReference type="AlphaFoldDB" id="A0A8K0P4D5"/>
<keyword evidence="3" id="KW-1185">Reference proteome</keyword>
<dbReference type="Pfam" id="PF13519">
    <property type="entry name" value="VWA_2"/>
    <property type="match status" value="1"/>
</dbReference>
<gene>
    <name evidence="2" type="ORF">J437_LFUL011905</name>
</gene>